<dbReference type="EMBL" id="CAJOAX010006983">
    <property type="protein sequence ID" value="CAF3997146.1"/>
    <property type="molecule type" value="Genomic_DNA"/>
</dbReference>
<feature type="repeat" description="NHL" evidence="4">
    <location>
        <begin position="511"/>
        <end position="549"/>
    </location>
</feature>
<dbReference type="PANTHER" id="PTHR10680:SF28">
    <property type="entry name" value="SMP-30_GLUCONOLACTONASE_LRE-LIKE REGION DOMAIN-CONTAINING PROTEIN"/>
    <property type="match status" value="1"/>
</dbReference>
<evidence type="ECO:0000313" key="5">
    <source>
        <dbReference type="EMBL" id="CAF3997146.1"/>
    </source>
</evidence>
<dbReference type="PANTHER" id="PTHR10680">
    <property type="entry name" value="PEPTIDYL-GLYCINE ALPHA-AMIDATING MONOOXYGENASE"/>
    <property type="match status" value="1"/>
</dbReference>
<dbReference type="Pfam" id="PF01436">
    <property type="entry name" value="NHL"/>
    <property type="match status" value="3"/>
</dbReference>
<comment type="caution">
    <text evidence="5">The sequence shown here is derived from an EMBL/GenBank/DDBJ whole genome shotgun (WGS) entry which is preliminary data.</text>
</comment>
<keyword evidence="3" id="KW-0325">Glycoprotein</keyword>
<accession>A0A819NHM1</accession>
<evidence type="ECO:0000256" key="4">
    <source>
        <dbReference type="PROSITE-ProRule" id="PRU00504"/>
    </source>
</evidence>
<dbReference type="Gene3D" id="2.120.10.30">
    <property type="entry name" value="TolB, C-terminal domain"/>
    <property type="match status" value="3"/>
</dbReference>
<dbReference type="InterPro" id="IPR011042">
    <property type="entry name" value="6-blade_b-propeller_TolB-like"/>
</dbReference>
<sequence>MMVCHRGLTIKISRFLHRLLRPIYDRVTYSETFNRGTGVIDAMEECTKKGLLRPNTLFATLYINNLSTIFPHQQMIETLQRFLHEYLFNQQIQGITIPTIIALVEIFLENQYILYDNKLVYQQIQGNGFQSPLTTILANIFIYSWQKDLVTILDNKNEIFGRSFDEIYFTWNESEESLYELLYTMNRHYPTIRLVITINKNINYLDVNISHIDGELKTQVAHNLNTESYSLPFVFGHQRQKLPLRAPAIDIHPNTKWTQNGLTVAGENGGGSEINQLSDPTGLYVDDDQTIYVADHSNHRIMKWKRDATSGQVVAGGQEQGNGTHQLDTPFDLIVDKVRDSLIISDNGNNKVVRWPGQNGTSKETIISNIRCRGLTIDENGSLYVVDGGKHEVRRHRMGDTEGIVMAGGNGQGSRLDQLNSPSYVFVDRDHSVYVSDLGNHRVMKWEEGAKEGIVVAGGLGEGDSLARLIGPRGVVVDQLGTVYVADYGNHRIMRWPNGDTHGSVIAGGNGQGGQSNQLYYPYGISFDRDGNLYVADTYNHRIQKFHID</sequence>
<feature type="repeat" description="NHL" evidence="4">
    <location>
        <begin position="271"/>
        <end position="307"/>
    </location>
</feature>
<protein>
    <submittedName>
        <fullName evidence="5">Uncharacterized protein</fullName>
    </submittedName>
</protein>
<keyword evidence="1" id="KW-0732">Signal</keyword>
<dbReference type="PROSITE" id="PS51125">
    <property type="entry name" value="NHL"/>
    <property type="match status" value="2"/>
</dbReference>
<proteinExistence type="predicted"/>
<organism evidence="5 6">
    <name type="scientific">Rotaria sordida</name>
    <dbReference type="NCBI Taxonomy" id="392033"/>
    <lineage>
        <taxon>Eukaryota</taxon>
        <taxon>Metazoa</taxon>
        <taxon>Spiralia</taxon>
        <taxon>Gnathifera</taxon>
        <taxon>Rotifera</taxon>
        <taxon>Eurotatoria</taxon>
        <taxon>Bdelloidea</taxon>
        <taxon>Philodinida</taxon>
        <taxon>Philodinidae</taxon>
        <taxon>Rotaria</taxon>
    </lineage>
</organism>
<dbReference type="AlphaFoldDB" id="A0A819NHM1"/>
<dbReference type="GO" id="GO:0005576">
    <property type="term" value="C:extracellular region"/>
    <property type="evidence" value="ECO:0007669"/>
    <property type="project" value="TreeGrafter"/>
</dbReference>
<gene>
    <name evidence="5" type="ORF">OTI717_LOCUS28802</name>
</gene>
<reference evidence="5" key="1">
    <citation type="submission" date="2021-02" db="EMBL/GenBank/DDBJ databases">
        <authorList>
            <person name="Nowell W R."/>
        </authorList>
    </citation>
    <scope>NUCLEOTIDE SEQUENCE</scope>
</reference>
<dbReference type="CDD" id="cd05819">
    <property type="entry name" value="NHL"/>
    <property type="match status" value="1"/>
</dbReference>
<evidence type="ECO:0000256" key="3">
    <source>
        <dbReference type="ARBA" id="ARBA00023180"/>
    </source>
</evidence>
<evidence type="ECO:0000256" key="1">
    <source>
        <dbReference type="ARBA" id="ARBA00022729"/>
    </source>
</evidence>
<dbReference type="InterPro" id="IPR001258">
    <property type="entry name" value="NHL_repeat"/>
</dbReference>
<evidence type="ECO:0000256" key="2">
    <source>
        <dbReference type="ARBA" id="ARBA00022737"/>
    </source>
</evidence>
<evidence type="ECO:0000313" key="6">
    <source>
        <dbReference type="Proteomes" id="UP000663823"/>
    </source>
</evidence>
<dbReference type="SUPFAM" id="SSF63829">
    <property type="entry name" value="Calcium-dependent phosphotriesterase"/>
    <property type="match status" value="2"/>
</dbReference>
<dbReference type="Proteomes" id="UP000663823">
    <property type="component" value="Unassembled WGS sequence"/>
</dbReference>
<keyword evidence="2" id="KW-0677">Repeat</keyword>
<name>A0A819NHM1_9BILA</name>